<comment type="caution">
    <text evidence="8">The sequence shown here is derived from an EMBL/GenBank/DDBJ whole genome shotgun (WGS) entry which is preliminary data.</text>
</comment>
<dbReference type="Gene3D" id="3.40.1190.20">
    <property type="match status" value="1"/>
</dbReference>
<organism evidence="8 9">
    <name type="scientific">Methylovirgula ligni</name>
    <dbReference type="NCBI Taxonomy" id="569860"/>
    <lineage>
        <taxon>Bacteria</taxon>
        <taxon>Pseudomonadati</taxon>
        <taxon>Pseudomonadota</taxon>
        <taxon>Alphaproteobacteria</taxon>
        <taxon>Hyphomicrobiales</taxon>
        <taxon>Beijerinckiaceae</taxon>
        <taxon>Methylovirgula</taxon>
    </lineage>
</organism>
<keyword evidence="3" id="KW-0808">Transferase</keyword>
<dbReference type="FunFam" id="3.40.1190.20:FF:000003">
    <property type="entry name" value="Phosphomethylpyrimidine kinase ThiD"/>
    <property type="match status" value="1"/>
</dbReference>
<dbReference type="GO" id="GO:0005524">
    <property type="term" value="F:ATP binding"/>
    <property type="evidence" value="ECO:0007669"/>
    <property type="project" value="UniProtKB-KW"/>
</dbReference>
<reference evidence="8 9" key="1">
    <citation type="submission" date="2018-08" db="EMBL/GenBank/DDBJ databases">
        <title>Genomic Encyclopedia of Type Strains, Phase IV (KMG-IV): sequencing the most valuable type-strain genomes for metagenomic binning, comparative biology and taxonomic classification.</title>
        <authorList>
            <person name="Goeker M."/>
        </authorList>
    </citation>
    <scope>NUCLEOTIDE SEQUENCE [LARGE SCALE GENOMIC DNA]</scope>
    <source>
        <strain evidence="8 9">BW863</strain>
    </source>
</reference>
<dbReference type="GO" id="GO:0005829">
    <property type="term" value="C:cytosol"/>
    <property type="evidence" value="ECO:0007669"/>
    <property type="project" value="TreeGrafter"/>
</dbReference>
<dbReference type="OrthoDB" id="9810880at2"/>
<protein>
    <recommendedName>
        <fullName evidence="2">hydroxymethylpyrimidine kinase</fullName>
        <ecNumber evidence="2">2.7.1.49</ecNumber>
    </recommendedName>
</protein>
<sequence>MTANVLSIAGFDPSGGAGVLADIKTFAALRCYGVAAITALTAQNTQGVHALMPEPPEFLAAQIDALFVDIEIAAVKIGMLATAANVETVAEKLAAYRPAHVVLDPVLAASHGETLAETDLGQAILRRLAPLVTLVTPNLGEAAQLTGTAELTSVAKMEAAAAQLHQAGFKNVLVKGGHLPSRETIDVFYDGAGYQHFRAPRVATKNTHGTGCTLSSAIAAGLAKGLDLPAAIETAKAYVSRSLEAANELSVGHGPGPLQHFSGLW</sequence>
<dbReference type="CDD" id="cd01169">
    <property type="entry name" value="HMPP_kinase"/>
    <property type="match status" value="1"/>
</dbReference>
<name>A0A3D9Z2F8_9HYPH</name>
<evidence type="ECO:0000259" key="7">
    <source>
        <dbReference type="Pfam" id="PF08543"/>
    </source>
</evidence>
<dbReference type="PANTHER" id="PTHR20858:SF17">
    <property type="entry name" value="HYDROXYMETHYLPYRIMIDINE_PHOSPHOMETHYLPYRIMIDINE KINASE THI20-RELATED"/>
    <property type="match status" value="1"/>
</dbReference>
<dbReference type="EMBL" id="QUMO01000001">
    <property type="protein sequence ID" value="REF89364.1"/>
    <property type="molecule type" value="Genomic_DNA"/>
</dbReference>
<dbReference type="InterPro" id="IPR029056">
    <property type="entry name" value="Ribokinase-like"/>
</dbReference>
<evidence type="ECO:0000256" key="6">
    <source>
        <dbReference type="ARBA" id="ARBA00022840"/>
    </source>
</evidence>
<dbReference type="GO" id="GO:0008972">
    <property type="term" value="F:phosphomethylpyrimidine kinase activity"/>
    <property type="evidence" value="ECO:0007669"/>
    <property type="project" value="InterPro"/>
</dbReference>
<dbReference type="GO" id="GO:0008902">
    <property type="term" value="F:hydroxymethylpyrimidine kinase activity"/>
    <property type="evidence" value="ECO:0007669"/>
    <property type="project" value="UniProtKB-EC"/>
</dbReference>
<evidence type="ECO:0000256" key="5">
    <source>
        <dbReference type="ARBA" id="ARBA00022777"/>
    </source>
</evidence>
<evidence type="ECO:0000313" key="9">
    <source>
        <dbReference type="Proteomes" id="UP000256900"/>
    </source>
</evidence>
<evidence type="ECO:0000256" key="4">
    <source>
        <dbReference type="ARBA" id="ARBA00022741"/>
    </source>
</evidence>
<keyword evidence="5 8" id="KW-0418">Kinase</keyword>
<dbReference type="PANTHER" id="PTHR20858">
    <property type="entry name" value="PHOSPHOMETHYLPYRIMIDINE KINASE"/>
    <property type="match status" value="1"/>
</dbReference>
<keyword evidence="6" id="KW-0067">ATP-binding</keyword>
<evidence type="ECO:0000256" key="3">
    <source>
        <dbReference type="ARBA" id="ARBA00022679"/>
    </source>
</evidence>
<accession>A0A3D9Z2F8</accession>
<dbReference type="NCBIfam" id="TIGR00097">
    <property type="entry name" value="HMP-P_kinase"/>
    <property type="match status" value="1"/>
</dbReference>
<dbReference type="RefSeq" id="WP_115835143.1">
    <property type="nucleotide sequence ID" value="NZ_CP025086.1"/>
</dbReference>
<gene>
    <name evidence="8" type="ORF">DES32_0585</name>
</gene>
<evidence type="ECO:0000256" key="2">
    <source>
        <dbReference type="ARBA" id="ARBA00012135"/>
    </source>
</evidence>
<feature type="domain" description="Pyridoxamine kinase/Phosphomethylpyrimidine kinase" evidence="7">
    <location>
        <begin position="12"/>
        <end position="258"/>
    </location>
</feature>
<proteinExistence type="predicted"/>
<dbReference type="InterPro" id="IPR004399">
    <property type="entry name" value="HMP/HMP-P_kinase_dom"/>
</dbReference>
<keyword evidence="4" id="KW-0547">Nucleotide-binding</keyword>
<dbReference type="EC" id="2.7.1.49" evidence="2"/>
<keyword evidence="9" id="KW-1185">Reference proteome</keyword>
<evidence type="ECO:0000256" key="1">
    <source>
        <dbReference type="ARBA" id="ARBA00004948"/>
    </source>
</evidence>
<comment type="pathway">
    <text evidence="1">Cofactor biosynthesis; thiamine diphosphate biosynthesis.</text>
</comment>
<dbReference type="GO" id="GO:0009229">
    <property type="term" value="P:thiamine diphosphate biosynthetic process"/>
    <property type="evidence" value="ECO:0007669"/>
    <property type="project" value="UniProtKB-UniPathway"/>
</dbReference>
<dbReference type="AlphaFoldDB" id="A0A3D9Z2F8"/>
<dbReference type="GO" id="GO:0009228">
    <property type="term" value="P:thiamine biosynthetic process"/>
    <property type="evidence" value="ECO:0007669"/>
    <property type="project" value="InterPro"/>
</dbReference>
<dbReference type="UniPathway" id="UPA00060">
    <property type="reaction ID" value="UER00138"/>
</dbReference>
<dbReference type="SUPFAM" id="SSF53613">
    <property type="entry name" value="Ribokinase-like"/>
    <property type="match status" value="1"/>
</dbReference>
<evidence type="ECO:0000313" key="8">
    <source>
        <dbReference type="EMBL" id="REF89364.1"/>
    </source>
</evidence>
<dbReference type="Proteomes" id="UP000256900">
    <property type="component" value="Unassembled WGS sequence"/>
</dbReference>
<dbReference type="InterPro" id="IPR013749">
    <property type="entry name" value="PM/HMP-P_kinase-1"/>
</dbReference>
<dbReference type="Pfam" id="PF08543">
    <property type="entry name" value="Phos_pyr_kin"/>
    <property type="match status" value="1"/>
</dbReference>